<reference evidence="2" key="1">
    <citation type="submission" date="2023-10" db="EMBL/GenBank/DDBJ databases">
        <title>Genome assemblies of two species of porcelain crab, Petrolisthes cinctipes and Petrolisthes manimaculis (Anomura: Porcellanidae).</title>
        <authorList>
            <person name="Angst P."/>
        </authorList>
    </citation>
    <scope>NUCLEOTIDE SEQUENCE</scope>
    <source>
        <strain evidence="2">PB745_01</strain>
        <tissue evidence="2">Gill</tissue>
    </source>
</reference>
<dbReference type="Gene3D" id="2.60.120.260">
    <property type="entry name" value="Galactose-binding domain-like"/>
    <property type="match status" value="1"/>
</dbReference>
<dbReference type="InterPro" id="IPR008979">
    <property type="entry name" value="Galactose-bd-like_sf"/>
</dbReference>
<accession>A0AAE1KQ74</accession>
<protein>
    <recommendedName>
        <fullName evidence="1">F5/8 type C domain-containing protein</fullName>
    </recommendedName>
</protein>
<comment type="caution">
    <text evidence="2">The sequence shown here is derived from an EMBL/GenBank/DDBJ whole genome shotgun (WGS) entry which is preliminary data.</text>
</comment>
<dbReference type="InterPro" id="IPR000421">
    <property type="entry name" value="FA58C"/>
</dbReference>
<keyword evidence="3" id="KW-1185">Reference proteome</keyword>
<gene>
    <name evidence="2" type="ORF">Pcinc_014988</name>
</gene>
<dbReference type="Proteomes" id="UP001286313">
    <property type="component" value="Unassembled WGS sequence"/>
</dbReference>
<dbReference type="EMBL" id="JAWQEG010001317">
    <property type="protein sequence ID" value="KAK3880524.1"/>
    <property type="molecule type" value="Genomic_DNA"/>
</dbReference>
<feature type="domain" description="F5/8 type C" evidence="1">
    <location>
        <begin position="209"/>
        <end position="362"/>
    </location>
</feature>
<name>A0AAE1KQ74_PETCI</name>
<sequence>MNEVVEVSGMGEVEVRPQQACLTLLLTTRKQTLEQCRTSLEKRRPYVYQTQNQHHIGLEQYYSLHLIGLHHHHHHHHSHLTVLTAITTHPSCLSRVSVTSTMSRIEVQWCHVWVAVLILLSPAPVDGSEAQMSRSVSVSIGRVNSAYRSTKNTVSFPPGASTALYCPSLCIRQGWCNLWCVLPSTECLVSNIIVMANYQETDTSDALTCYTTRPKNLVAYGTITSGAHSSKFPERVIENLADGYYSYDHREFYSSDRNLSEKWFAVDFGRPTTFQHVVMHARSDEYAPRSFTHLVVRVGNETAEDPPADFVNYELFGTFPGKASPSQVVEMTSPTPTVARFVSVQKVLDDQFEFTVAHLEVY</sequence>
<proteinExistence type="predicted"/>
<evidence type="ECO:0000313" key="2">
    <source>
        <dbReference type="EMBL" id="KAK3880524.1"/>
    </source>
</evidence>
<dbReference type="AlphaFoldDB" id="A0AAE1KQ74"/>
<evidence type="ECO:0000259" key="1">
    <source>
        <dbReference type="PROSITE" id="PS50022"/>
    </source>
</evidence>
<evidence type="ECO:0000313" key="3">
    <source>
        <dbReference type="Proteomes" id="UP001286313"/>
    </source>
</evidence>
<organism evidence="2 3">
    <name type="scientific">Petrolisthes cinctipes</name>
    <name type="common">Flat porcelain crab</name>
    <dbReference type="NCBI Taxonomy" id="88211"/>
    <lineage>
        <taxon>Eukaryota</taxon>
        <taxon>Metazoa</taxon>
        <taxon>Ecdysozoa</taxon>
        <taxon>Arthropoda</taxon>
        <taxon>Crustacea</taxon>
        <taxon>Multicrustacea</taxon>
        <taxon>Malacostraca</taxon>
        <taxon>Eumalacostraca</taxon>
        <taxon>Eucarida</taxon>
        <taxon>Decapoda</taxon>
        <taxon>Pleocyemata</taxon>
        <taxon>Anomura</taxon>
        <taxon>Galatheoidea</taxon>
        <taxon>Porcellanidae</taxon>
        <taxon>Petrolisthes</taxon>
    </lineage>
</organism>
<dbReference type="SUPFAM" id="SSF49785">
    <property type="entry name" value="Galactose-binding domain-like"/>
    <property type="match status" value="1"/>
</dbReference>
<dbReference type="PROSITE" id="PS50022">
    <property type="entry name" value="FA58C_3"/>
    <property type="match status" value="1"/>
</dbReference>